<dbReference type="InterPro" id="IPR009937">
    <property type="entry name" value="Phage_holin_3_6"/>
</dbReference>
<dbReference type="RefSeq" id="WP_034290742.1">
    <property type="nucleotide sequence ID" value="NZ_CP091519.2"/>
</dbReference>
<evidence type="ECO:0000256" key="1">
    <source>
        <dbReference type="ARBA" id="ARBA00004141"/>
    </source>
</evidence>
<evidence type="ECO:0000313" key="7">
    <source>
        <dbReference type="Proteomes" id="UP000254209"/>
    </source>
</evidence>
<dbReference type="SUPFAM" id="SSF161111">
    <property type="entry name" value="Cation efflux protein transmembrane domain-like"/>
    <property type="match status" value="1"/>
</dbReference>
<keyword evidence="2 5" id="KW-0812">Transmembrane</keyword>
<sequence length="133" mass="14862">MNLKQEYQHFKTLLSQGSDLLLLRLRLLHLDANAQLANIIKILVAVLVAAVLLLVGLIALMFALNAIVSPEMKLWVFGGMMVACVLVCVILLCWAVHLWRSSSTRVGDTLHALQDDLRLLKGTNPNRKLENHE</sequence>
<dbReference type="AlphaFoldDB" id="A0A376BVA7"/>
<keyword evidence="4 5" id="KW-0472">Membrane</keyword>
<name>A0A376BVA7_9NEIS</name>
<dbReference type="EMBL" id="UFSO01000003">
    <property type="protein sequence ID" value="SSY80886.1"/>
    <property type="molecule type" value="Genomic_DNA"/>
</dbReference>
<dbReference type="Proteomes" id="UP000254209">
    <property type="component" value="Unassembled WGS sequence"/>
</dbReference>
<evidence type="ECO:0000256" key="3">
    <source>
        <dbReference type="ARBA" id="ARBA00022989"/>
    </source>
</evidence>
<dbReference type="InterPro" id="IPR027469">
    <property type="entry name" value="Cation_efflux_TMD_sf"/>
</dbReference>
<accession>A0A376BVA7</accession>
<reference evidence="6 7" key="1">
    <citation type="submission" date="2018-06" db="EMBL/GenBank/DDBJ databases">
        <authorList>
            <consortium name="Pathogen Informatics"/>
            <person name="Doyle S."/>
        </authorList>
    </citation>
    <scope>NUCLEOTIDE SEQUENCE [LARGE SCALE GENOMIC DNA]</scope>
    <source>
        <strain evidence="6 7">NCTC10283</strain>
    </source>
</reference>
<proteinExistence type="predicted"/>
<keyword evidence="7" id="KW-1185">Reference proteome</keyword>
<feature type="transmembrane region" description="Helical" evidence="5">
    <location>
        <begin position="42"/>
        <end position="68"/>
    </location>
</feature>
<feature type="transmembrane region" description="Helical" evidence="5">
    <location>
        <begin position="74"/>
        <end position="96"/>
    </location>
</feature>
<gene>
    <name evidence="6" type="ORF">NCTC10283_02450</name>
</gene>
<evidence type="ECO:0000313" key="6">
    <source>
        <dbReference type="EMBL" id="SSY80886.1"/>
    </source>
</evidence>
<comment type="subcellular location">
    <subcellularLocation>
        <location evidence="1">Membrane</location>
        <topology evidence="1">Multi-pass membrane protein</topology>
    </subcellularLocation>
</comment>
<protein>
    <submittedName>
        <fullName evidence="6">Predicted membrane protein</fullName>
    </submittedName>
</protein>
<evidence type="ECO:0000256" key="4">
    <source>
        <dbReference type="ARBA" id="ARBA00023136"/>
    </source>
</evidence>
<keyword evidence="3 5" id="KW-1133">Transmembrane helix</keyword>
<dbReference type="GO" id="GO:0016020">
    <property type="term" value="C:membrane"/>
    <property type="evidence" value="ECO:0007669"/>
    <property type="project" value="UniProtKB-SubCell"/>
</dbReference>
<organism evidence="6 7">
    <name type="scientific">Alysiella crassa</name>
    <dbReference type="NCBI Taxonomy" id="153491"/>
    <lineage>
        <taxon>Bacteria</taxon>
        <taxon>Pseudomonadati</taxon>
        <taxon>Pseudomonadota</taxon>
        <taxon>Betaproteobacteria</taxon>
        <taxon>Neisseriales</taxon>
        <taxon>Neisseriaceae</taxon>
        <taxon>Alysiella</taxon>
    </lineage>
</organism>
<dbReference type="Pfam" id="PF07332">
    <property type="entry name" value="Phage_holin_3_6"/>
    <property type="match status" value="1"/>
</dbReference>
<dbReference type="STRING" id="1120980.GCA_000745955_00223"/>
<evidence type="ECO:0000256" key="2">
    <source>
        <dbReference type="ARBA" id="ARBA00022692"/>
    </source>
</evidence>
<evidence type="ECO:0000256" key="5">
    <source>
        <dbReference type="SAM" id="Phobius"/>
    </source>
</evidence>